<evidence type="ECO:0000313" key="4">
    <source>
        <dbReference type="Proteomes" id="UP000072874"/>
    </source>
</evidence>
<dbReference type="OrthoDB" id="371720at2759"/>
<evidence type="ECO:0000313" key="5">
    <source>
        <dbReference type="Proteomes" id="UP000072904"/>
    </source>
</evidence>
<gene>
    <name evidence="3" type="ORF">PY17X_0940400</name>
    <name evidence="2" type="ORF">PYYM_0939600</name>
</gene>
<protein>
    <submittedName>
        <fullName evidence="2">Uncharacterized protein</fullName>
    </submittedName>
</protein>
<dbReference type="VEuPathDB" id="PlasmoDB:PYYM_0939600"/>
<feature type="compositionally biased region" description="Basic and acidic residues" evidence="1">
    <location>
        <begin position="443"/>
        <end position="463"/>
    </location>
</feature>
<reference evidence="2" key="2">
    <citation type="submission" date="2014-05" db="EMBL/GenBank/DDBJ databases">
        <authorList>
            <person name="Aslett A.Martin."/>
            <person name="De Silva Nishadi"/>
        </authorList>
    </citation>
    <scope>NUCLEOTIDE SEQUENCE</scope>
    <source>
        <strain evidence="2">YM</strain>
    </source>
</reference>
<reference evidence="3" key="3">
    <citation type="submission" date="2014-05" db="EMBL/GenBank/DDBJ databases">
        <authorList>
            <person name="Aslett M.A."/>
            <person name="De Silva N."/>
        </authorList>
    </citation>
    <scope>NUCLEOTIDE SEQUENCE</scope>
    <source>
        <strain evidence="3">17X</strain>
    </source>
</reference>
<dbReference type="EMBL" id="LM993663">
    <property type="protein sequence ID" value="VTZ78589.1"/>
    <property type="molecule type" value="Genomic_DNA"/>
</dbReference>
<evidence type="ECO:0000313" key="3">
    <source>
        <dbReference type="EMBL" id="VTZ78589.1"/>
    </source>
</evidence>
<sequence length="1127" mass="132172">MNDIDIEEYNKNIIQELNEAEEEGELSLSMFLHDLIEIDIESNFTYNYKVIDRIINICIKSLNNHLILLSDECMYFIRYCINKCINIKEEINEQFFRNLNIILNVFLNETYFLKDSFLLFERTFFFFILDLNNNINIMDIWKNYDKELAIFYTSLLHILSYHLSLMNQSINNLKNQNLSSNSTQIGCSRIKIIEIGFDVLLFIFRSINHINLVETIGKETCLNLSNTIIIPDHIENIINQFELIPDIEIKKKILSLFKVMQKRILGNTNESILDNINNLINKKITYYLTITKENNINIDTLKESSYIYVNNNNLFLSTFNTISDVETDQNDKIILSAKGYKGNLLLNFFYVYFYNTQNQLLIVLSYDRVKIKTDPNSKTIIFQFKKADALGVISNRIRKQFEDKMLENVEISIRFNTESIKDNIFEIIKNLSTIENVIYDDKNNQRPTSEDIKENQTDVDKINNENSNILGDPQNQILAEDIYFNCIEKLERRKVSFATTKEICLLKGNISMGKKTMPLNMSINYMDCKNKENIQDSDTSSISNQSCDKYSDEYIEDVEKQNIYTESEGNIEDNNISDDQIEQSNIFENNDESDTEMLKISYATSKDFIIKQGDNENNEEICIYESNRENFDNYNSEYKLKDDNEQIQNECKEENFNYVKSPSQIKDNSIEKLVLKRGSNSEVYNNNNTNGFNLFSENSTQKCDSIIYDTNCEHEIKSDNYKSIESEKCEQIDLANKNNDICENNNDNIKSCGLFKEEIIECDNKETSKKNKRKNDFNNTQCNPIKSPAEIIKTLLNYDEKHEKLTECIQSLSKYKKRNKGYSQNIRTKNEVLDEEIKYVNKENEKSNIINLQESCQNKNDEECNIRNKQIYLNNNISETKECSEIVNIIGKDEPSNETLSNNDGEDINKNKLSPNHYIDKPCSGSKSKKRITTNTSYDIKSNSFFKNNIDSPYPIKKVKYNYYDPEFLDILKKGDNLENLSAKYLIKAYTLMQYNKRYIHIQIIDYFRYIRQKILLSYENINLKYKNLLKEIQSEYDTRFQRIISKYSKQLLEHNKKKTINITNIPNPIDTNIIKEKLKGLYDTFNVVQRTIKDKVLNSKILLKYKQSDIYTPSFSLGTIVSKCSS</sequence>
<organism evidence="2 5">
    <name type="scientific">Plasmodium yoelii</name>
    <dbReference type="NCBI Taxonomy" id="5861"/>
    <lineage>
        <taxon>Eukaryota</taxon>
        <taxon>Sar</taxon>
        <taxon>Alveolata</taxon>
        <taxon>Apicomplexa</taxon>
        <taxon>Aconoidasida</taxon>
        <taxon>Haemosporida</taxon>
        <taxon>Plasmodiidae</taxon>
        <taxon>Plasmodium</taxon>
        <taxon>Plasmodium (Vinckeia)</taxon>
    </lineage>
</organism>
<dbReference type="RefSeq" id="XP_727384.2">
    <property type="nucleotide sequence ID" value="XM_722291.2"/>
</dbReference>
<dbReference type="EMBL" id="LK934637">
    <property type="protein sequence ID" value="CDU18172.1"/>
    <property type="molecule type" value="Genomic_DNA"/>
</dbReference>
<evidence type="ECO:0000313" key="2">
    <source>
        <dbReference type="EMBL" id="CDU18172.1"/>
    </source>
</evidence>
<accession>A0A078K889</accession>
<proteinExistence type="predicted"/>
<dbReference type="Proteomes" id="UP000072904">
    <property type="component" value="Chromosome 9"/>
</dbReference>
<dbReference type="VEuPathDB" id="PlasmoDB:PY17X_0940400"/>
<evidence type="ECO:0000256" key="1">
    <source>
        <dbReference type="SAM" id="MobiDB-lite"/>
    </source>
</evidence>
<dbReference type="VEuPathDB" id="PlasmoDB:Py17XNL_000900413"/>
<dbReference type="VEuPathDB" id="PlasmoDB:PY06690"/>
<feature type="region of interest" description="Disordered" evidence="1">
    <location>
        <begin position="894"/>
        <end position="913"/>
    </location>
</feature>
<name>A0A078K889_PLAYE</name>
<feature type="region of interest" description="Disordered" evidence="1">
    <location>
        <begin position="443"/>
        <end position="467"/>
    </location>
</feature>
<dbReference type="OMA" id="YAYFYNT"/>
<reference evidence="4 5" key="1">
    <citation type="journal article" date="2014" name="BMC Biol.">
        <title>A comprehensive evaluation of rodent malaria parasite genomes and gene expression.</title>
        <authorList>
            <person name="Otto T.D."/>
            <person name="Bohme U."/>
            <person name="Jackson A.P."/>
            <person name="Hunt M."/>
            <person name="Franke-Fayard B."/>
            <person name="Hoeijmakers W.A."/>
            <person name="Religa A.A."/>
            <person name="Robertson L."/>
            <person name="Sanders M."/>
            <person name="Ogun S.A."/>
            <person name="Cunningham D."/>
            <person name="Erhart A."/>
            <person name="Billker O."/>
            <person name="Khan S.M."/>
            <person name="Stunnenberg H.G."/>
            <person name="Langhorne J."/>
            <person name="Holder A.A."/>
            <person name="Waters A.P."/>
            <person name="Newbold C.I."/>
            <person name="Pain A."/>
            <person name="Berriman M."/>
            <person name="Janse C.J."/>
        </authorList>
    </citation>
    <scope>NUCLEOTIDE SEQUENCE [LARGE SCALE GENOMIC DNA]</scope>
    <source>
        <strain evidence="3 4">17X</strain>
        <strain evidence="2 5">YM</strain>
    </source>
</reference>
<reference evidence="3" key="4">
    <citation type="submission" date="2019-05" db="EMBL/GenBank/DDBJ databases">
        <authorList>
            <consortium name="Pathogen Informatics"/>
        </authorList>
    </citation>
    <scope>NUCLEOTIDE SEQUENCE</scope>
    <source>
        <strain evidence="3">17X</strain>
    </source>
</reference>
<dbReference type="AlphaFoldDB" id="A0A078K889"/>
<dbReference type="GeneID" id="3853829"/>
<dbReference type="Proteomes" id="UP000072874">
    <property type="component" value="Chromosome 9"/>
</dbReference>
<dbReference type="KEGG" id="pyo:PY17X_0940400"/>